<accession>A0A381UIY2</accession>
<dbReference type="Gene3D" id="1.20.970.10">
    <property type="entry name" value="Transferase, Pyrimidine Nucleoside Phosphorylase, Chain C"/>
    <property type="match status" value="1"/>
</dbReference>
<gene>
    <name evidence="6" type="ORF">METZ01_LOCUS79577</name>
</gene>
<dbReference type="SUPFAM" id="SSF54680">
    <property type="entry name" value="Pyrimidine nucleoside phosphorylase C-terminal domain"/>
    <property type="match status" value="1"/>
</dbReference>
<proteinExistence type="inferred from homology"/>
<dbReference type="PIRSF" id="PIRSF000478">
    <property type="entry name" value="TP_PyNP"/>
    <property type="match status" value="1"/>
</dbReference>
<evidence type="ECO:0000259" key="5">
    <source>
        <dbReference type="SMART" id="SM00941"/>
    </source>
</evidence>
<keyword evidence="3" id="KW-0328">Glycosyltransferase</keyword>
<dbReference type="InterPro" id="IPR000053">
    <property type="entry name" value="Thymidine/pyrmidine_PPase"/>
</dbReference>
<dbReference type="InterPro" id="IPR000312">
    <property type="entry name" value="Glycosyl_Trfase_fam3"/>
</dbReference>
<dbReference type="PANTHER" id="PTHR10515:SF0">
    <property type="entry name" value="THYMIDINE PHOSPHORYLASE"/>
    <property type="match status" value="1"/>
</dbReference>
<comment type="subunit">
    <text evidence="2">Homodimer.</text>
</comment>
<dbReference type="PANTHER" id="PTHR10515">
    <property type="entry name" value="THYMIDINE PHOSPHORYLASE"/>
    <property type="match status" value="1"/>
</dbReference>
<protein>
    <recommendedName>
        <fullName evidence="5">Pyrimidine nucleoside phosphorylase C-terminal domain-containing protein</fullName>
    </recommendedName>
</protein>
<evidence type="ECO:0000256" key="1">
    <source>
        <dbReference type="ARBA" id="ARBA00006915"/>
    </source>
</evidence>
<dbReference type="GO" id="GO:0006213">
    <property type="term" value="P:pyrimidine nucleoside metabolic process"/>
    <property type="evidence" value="ECO:0007669"/>
    <property type="project" value="InterPro"/>
</dbReference>
<keyword evidence="4" id="KW-0808">Transferase</keyword>
<dbReference type="InterPro" id="IPR018090">
    <property type="entry name" value="Pyrmidine_PPas_bac/euk"/>
</dbReference>
<evidence type="ECO:0000313" key="6">
    <source>
        <dbReference type="EMBL" id="SVA26723.1"/>
    </source>
</evidence>
<dbReference type="InterPro" id="IPR036566">
    <property type="entry name" value="PYNP-like_C_sf"/>
</dbReference>
<dbReference type="SUPFAM" id="SSF52418">
    <property type="entry name" value="Nucleoside phosphorylase/phosphoribosyltransferase catalytic domain"/>
    <property type="match status" value="1"/>
</dbReference>
<name>A0A381UIY2_9ZZZZ</name>
<dbReference type="GO" id="GO:0005829">
    <property type="term" value="C:cytosol"/>
    <property type="evidence" value="ECO:0007669"/>
    <property type="project" value="TreeGrafter"/>
</dbReference>
<feature type="domain" description="Pyrimidine nucleoside phosphorylase C-terminal" evidence="5">
    <location>
        <begin position="308"/>
        <end position="382"/>
    </location>
</feature>
<dbReference type="AlphaFoldDB" id="A0A381UIY2"/>
<dbReference type="FunFam" id="3.40.1030.10:FF:000003">
    <property type="entry name" value="Pyrimidine-nucleoside phosphorylase"/>
    <property type="match status" value="1"/>
</dbReference>
<dbReference type="Gene3D" id="3.90.1170.30">
    <property type="entry name" value="Pyrimidine nucleoside phosphorylase-like, C-terminal domain"/>
    <property type="match status" value="1"/>
</dbReference>
<dbReference type="Pfam" id="PF07831">
    <property type="entry name" value="PYNP_C"/>
    <property type="match status" value="1"/>
</dbReference>
<dbReference type="SMART" id="SM00941">
    <property type="entry name" value="PYNP_C"/>
    <property type="match status" value="1"/>
</dbReference>
<dbReference type="InterPro" id="IPR013102">
    <property type="entry name" value="PYNP_C"/>
</dbReference>
<dbReference type="InterPro" id="IPR035902">
    <property type="entry name" value="Nuc_phospho_transferase"/>
</dbReference>
<evidence type="ECO:0000256" key="4">
    <source>
        <dbReference type="ARBA" id="ARBA00022679"/>
    </source>
</evidence>
<dbReference type="NCBIfam" id="TIGR02644">
    <property type="entry name" value="Y_phosphoryl"/>
    <property type="match status" value="1"/>
</dbReference>
<sequence>MTKLLKAIFNNGMTREETFALTESMIDSGEKMDFSFLSNYVADKHSTGGVGDKVSIILGPLMAASGLAIPMISGRSLGHTGGTLDKLETIPGYRTNISLDEFRRNVNDIGISMIGQTEEICPADRKMYALRDVTGTVASIPLICGSIMSKKIAEGIEGLVMDIKIGNGAFMKTIQEGKELASLIQDIGENFNVKSDIVFTSMDQPLGRYAGLWCEIKESIDCLRNEGSDDTMEVTFALGTKLLLQAQIVSNEDEALKLQQQLIESGHALEKFLKMVTVHDGSLSDIASLHTLHLPKEETVLSAKKPGYITNMNTLLIGLAHCELGCGRKKLSDILDPTAGIEFYHKIGDQVLEGEPLMRLFNTDKEKLDKALKLLKDSVKIDENKLQHHLILDDNKAN</sequence>
<reference evidence="6" key="1">
    <citation type="submission" date="2018-05" db="EMBL/GenBank/DDBJ databases">
        <authorList>
            <person name="Lanie J.A."/>
            <person name="Ng W.-L."/>
            <person name="Kazmierczak K.M."/>
            <person name="Andrzejewski T.M."/>
            <person name="Davidsen T.M."/>
            <person name="Wayne K.J."/>
            <person name="Tettelin H."/>
            <person name="Glass J.I."/>
            <person name="Rusch D."/>
            <person name="Podicherti R."/>
            <person name="Tsui H.-C.T."/>
            <person name="Winkler M.E."/>
        </authorList>
    </citation>
    <scope>NUCLEOTIDE SEQUENCE</scope>
</reference>
<dbReference type="GO" id="GO:0006206">
    <property type="term" value="P:pyrimidine nucleobase metabolic process"/>
    <property type="evidence" value="ECO:0007669"/>
    <property type="project" value="InterPro"/>
</dbReference>
<evidence type="ECO:0000256" key="2">
    <source>
        <dbReference type="ARBA" id="ARBA00011738"/>
    </source>
</evidence>
<dbReference type="GO" id="GO:0016154">
    <property type="term" value="F:pyrimidine-nucleoside phosphorylase activity"/>
    <property type="evidence" value="ECO:0007669"/>
    <property type="project" value="InterPro"/>
</dbReference>
<dbReference type="GO" id="GO:0004645">
    <property type="term" value="F:1,4-alpha-oligoglucan phosphorylase activity"/>
    <property type="evidence" value="ECO:0007669"/>
    <property type="project" value="InterPro"/>
</dbReference>
<evidence type="ECO:0000256" key="3">
    <source>
        <dbReference type="ARBA" id="ARBA00022676"/>
    </source>
</evidence>
<dbReference type="Gene3D" id="3.40.1030.10">
    <property type="entry name" value="Nucleoside phosphorylase/phosphoribosyltransferase catalytic domain"/>
    <property type="match status" value="1"/>
</dbReference>
<organism evidence="6">
    <name type="scientific">marine metagenome</name>
    <dbReference type="NCBI Taxonomy" id="408172"/>
    <lineage>
        <taxon>unclassified sequences</taxon>
        <taxon>metagenomes</taxon>
        <taxon>ecological metagenomes</taxon>
    </lineage>
</organism>
<comment type="similarity">
    <text evidence="1">Belongs to the thymidine/pyrimidine-nucleoside phosphorylase family.</text>
</comment>
<dbReference type="NCBIfam" id="NF004490">
    <property type="entry name" value="PRK05820.1"/>
    <property type="match status" value="1"/>
</dbReference>
<dbReference type="Pfam" id="PF00591">
    <property type="entry name" value="Glycos_transf_3"/>
    <property type="match status" value="1"/>
</dbReference>
<dbReference type="EMBL" id="UINC01006302">
    <property type="protein sequence ID" value="SVA26723.1"/>
    <property type="molecule type" value="Genomic_DNA"/>
</dbReference>